<organism evidence="1 2">
    <name type="scientific">Holotrichia oblita</name>
    <name type="common">Chafer beetle</name>
    <dbReference type="NCBI Taxonomy" id="644536"/>
    <lineage>
        <taxon>Eukaryota</taxon>
        <taxon>Metazoa</taxon>
        <taxon>Ecdysozoa</taxon>
        <taxon>Arthropoda</taxon>
        <taxon>Hexapoda</taxon>
        <taxon>Insecta</taxon>
        <taxon>Pterygota</taxon>
        <taxon>Neoptera</taxon>
        <taxon>Endopterygota</taxon>
        <taxon>Coleoptera</taxon>
        <taxon>Polyphaga</taxon>
        <taxon>Scarabaeiformia</taxon>
        <taxon>Scarabaeidae</taxon>
        <taxon>Melolonthinae</taxon>
        <taxon>Holotrichia</taxon>
    </lineage>
</organism>
<evidence type="ECO:0000313" key="2">
    <source>
        <dbReference type="Proteomes" id="UP001056778"/>
    </source>
</evidence>
<dbReference type="Proteomes" id="UP001056778">
    <property type="component" value="Chromosome 2"/>
</dbReference>
<evidence type="ECO:0000313" key="1">
    <source>
        <dbReference type="EMBL" id="KAI4466984.1"/>
    </source>
</evidence>
<sequence>MAAIVFKAPSEDLQTPIGNNLQSSCFREENCLDVLNDSTRVFNCDETGIQTCPKTGLLLGPKGYTNFYNIASGKEKESITVLCTFSAEGDILPPMLFIDDKKEKIHIQSNYKEKKKEKVAVRVNK</sequence>
<name>A0ACB9TJZ2_HOLOL</name>
<accession>A0ACB9TJZ2</accession>
<keyword evidence="2" id="KW-1185">Reference proteome</keyword>
<gene>
    <name evidence="1" type="ORF">MML48_2g00000317</name>
</gene>
<dbReference type="EMBL" id="CM043016">
    <property type="protein sequence ID" value="KAI4466984.1"/>
    <property type="molecule type" value="Genomic_DNA"/>
</dbReference>
<reference evidence="1" key="1">
    <citation type="submission" date="2022-04" db="EMBL/GenBank/DDBJ databases">
        <title>Chromosome-scale genome assembly of Holotrichia oblita Faldermann.</title>
        <authorList>
            <person name="Rongchong L."/>
        </authorList>
    </citation>
    <scope>NUCLEOTIDE SEQUENCE</scope>
    <source>
        <strain evidence="1">81SQS9</strain>
    </source>
</reference>
<comment type="caution">
    <text evidence="1">The sequence shown here is derived from an EMBL/GenBank/DDBJ whole genome shotgun (WGS) entry which is preliminary data.</text>
</comment>
<proteinExistence type="predicted"/>
<protein>
    <submittedName>
        <fullName evidence="1">Uncharacterized protein</fullName>
    </submittedName>
</protein>